<dbReference type="EMBL" id="MVGC01000027">
    <property type="protein sequence ID" value="RJE26205.1"/>
    <property type="molecule type" value="Genomic_DNA"/>
</dbReference>
<sequence>MAPQTVLGHCFFSREEVQLASLIPNIKDIDLDALESVVPLQSNDYTVKDVDDITRFFKACSDNSFQALLARIVGWSSNRSKQANISLAAHKGRIYTLRKPSLWFRRLCEQAEVKTWLQEQIEDGNDSVYFVVGLHTYSDAVTSEGLALVSEHGGGIAAHISYLPVGGAGDIALSVNHERSQNGSSSYIVPGEQIFAIRLKKVILRTWRPQDVSNLRLAKHSHWLMTPHNRSSGGDYSEILEAFLEGDSDREHESSADHEGHWELGTDVLMSEATYFTFV</sequence>
<accession>A0A3A3A8B4</accession>
<name>A0A3A3A8B4_9EURO</name>
<evidence type="ECO:0000313" key="2">
    <source>
        <dbReference type="Proteomes" id="UP000266188"/>
    </source>
</evidence>
<organism evidence="1 2">
    <name type="scientific">Aspergillus sclerotialis</name>
    <dbReference type="NCBI Taxonomy" id="2070753"/>
    <lineage>
        <taxon>Eukaryota</taxon>
        <taxon>Fungi</taxon>
        <taxon>Dikarya</taxon>
        <taxon>Ascomycota</taxon>
        <taxon>Pezizomycotina</taxon>
        <taxon>Eurotiomycetes</taxon>
        <taxon>Eurotiomycetidae</taxon>
        <taxon>Eurotiales</taxon>
        <taxon>Aspergillaceae</taxon>
        <taxon>Aspergillus</taxon>
        <taxon>Aspergillus subgen. Polypaecilum</taxon>
    </lineage>
</organism>
<dbReference type="Proteomes" id="UP000266188">
    <property type="component" value="Unassembled WGS sequence"/>
</dbReference>
<keyword evidence="2" id="KW-1185">Reference proteome</keyword>
<gene>
    <name evidence="1" type="ORF">PHISCL_01453</name>
</gene>
<reference evidence="2" key="1">
    <citation type="submission" date="2017-02" db="EMBL/GenBank/DDBJ databases">
        <authorList>
            <person name="Tafer H."/>
            <person name="Lopandic K."/>
        </authorList>
    </citation>
    <scope>NUCLEOTIDE SEQUENCE [LARGE SCALE GENOMIC DNA]</scope>
    <source>
        <strain evidence="2">CBS 366.77</strain>
    </source>
</reference>
<protein>
    <submittedName>
        <fullName evidence="1">Uncharacterized protein</fullName>
    </submittedName>
</protein>
<dbReference type="OrthoDB" id="5410365at2759"/>
<evidence type="ECO:0000313" key="1">
    <source>
        <dbReference type="EMBL" id="RJE26205.1"/>
    </source>
</evidence>
<comment type="caution">
    <text evidence="1">The sequence shown here is derived from an EMBL/GenBank/DDBJ whole genome shotgun (WGS) entry which is preliminary data.</text>
</comment>
<proteinExistence type="predicted"/>
<dbReference type="AlphaFoldDB" id="A0A3A3A8B4"/>